<keyword evidence="1" id="KW-0472">Membrane</keyword>
<dbReference type="Gene3D" id="3.40.50.1820">
    <property type="entry name" value="alpha/beta hydrolase"/>
    <property type="match status" value="1"/>
</dbReference>
<evidence type="ECO:0000256" key="1">
    <source>
        <dbReference type="SAM" id="Phobius"/>
    </source>
</evidence>
<keyword evidence="3" id="KW-1185">Reference proteome</keyword>
<keyword evidence="1" id="KW-1133">Transmembrane helix</keyword>
<feature type="transmembrane region" description="Helical" evidence="1">
    <location>
        <begin position="343"/>
        <end position="362"/>
    </location>
</feature>
<gene>
    <name evidence="2" type="ORF">NK662_12650</name>
</gene>
<organism evidence="2 3">
    <name type="scientific">Ectobacillus ponti</name>
    <dbReference type="NCBI Taxonomy" id="2961894"/>
    <lineage>
        <taxon>Bacteria</taxon>
        <taxon>Bacillati</taxon>
        <taxon>Bacillota</taxon>
        <taxon>Bacilli</taxon>
        <taxon>Bacillales</taxon>
        <taxon>Bacillaceae</taxon>
        <taxon>Ectobacillus</taxon>
    </lineage>
</organism>
<evidence type="ECO:0000313" key="2">
    <source>
        <dbReference type="EMBL" id="MCP8969376.1"/>
    </source>
</evidence>
<dbReference type="Pfam" id="PF11187">
    <property type="entry name" value="Mbeg1-like"/>
    <property type="match status" value="1"/>
</dbReference>
<dbReference type="SUPFAM" id="SSF53474">
    <property type="entry name" value="alpha/beta-Hydrolases"/>
    <property type="match status" value="1"/>
</dbReference>
<protein>
    <submittedName>
        <fullName evidence="2">DUF2974 domain-containing protein</fullName>
    </submittedName>
</protein>
<dbReference type="Proteomes" id="UP001156102">
    <property type="component" value="Unassembled WGS sequence"/>
</dbReference>
<reference evidence="2" key="1">
    <citation type="submission" date="2022-07" db="EMBL/GenBank/DDBJ databases">
        <authorList>
            <person name="Li W.-J."/>
            <person name="Deng Q.-Q."/>
        </authorList>
    </citation>
    <scope>NUCLEOTIDE SEQUENCE</scope>
    <source>
        <strain evidence="2">SYSU M60031</strain>
    </source>
</reference>
<dbReference type="InterPro" id="IPR024499">
    <property type="entry name" value="Mbeg1-like"/>
</dbReference>
<sequence>MANSEQELRNATDIAYVDFSKVIEGMPDHVPGPPYTVKQLIQEGSKMPDLNMNFDRLNGLSETQLNWKIVDYHDTNKKTGFYGCAIDTGEGIIVSFRGSEPVGEYGNAKNDWYNADLKLVNSMLTEQQKEAEKFLEKISKSDYVNKYDNLAFTGHSLGGNLADHSAIMAYKYGLAQKITQVVNFDGPGFSEEYIREHKEHIAAMADRMLHFQWSLVGNILEKLPGVKFETLKVKEKDSLVYNIGGKHSASSLEFDKYGTAYRGEQDMFSGFIGLFSRGMDHLPNGIGNKLVDLTGGLLLSAIWLKDRMVKGGNLTSFGWTVVAATLVGIGIIGLGPILAVIKIVAIVTVAFLAAVVVGELIYEGIVWLANKTCELIGEIVSWTREKVNELKDFVHSQIQRAKELLKKAFNAGYRYAATHPEVKIDTHKLRQYAQRLQDVNKKLGSLDRRLNSLYTKVGLLDVLSLMQADIMTGKSRKLNKCIAYLEETAADFEAAERKIASQLH</sequence>
<evidence type="ECO:0000313" key="3">
    <source>
        <dbReference type="Proteomes" id="UP001156102"/>
    </source>
</evidence>
<name>A0AA41XC78_9BACI</name>
<dbReference type="AlphaFoldDB" id="A0AA41XC78"/>
<dbReference type="InterPro" id="IPR029058">
    <property type="entry name" value="AB_hydrolase_fold"/>
</dbReference>
<accession>A0AA41XC78</accession>
<proteinExistence type="predicted"/>
<feature type="transmembrane region" description="Helical" evidence="1">
    <location>
        <begin position="316"/>
        <end position="337"/>
    </location>
</feature>
<dbReference type="EMBL" id="JANCLT010000006">
    <property type="protein sequence ID" value="MCP8969376.1"/>
    <property type="molecule type" value="Genomic_DNA"/>
</dbReference>
<keyword evidence="1" id="KW-0812">Transmembrane</keyword>
<dbReference type="RefSeq" id="WP_254759298.1">
    <property type="nucleotide sequence ID" value="NZ_JANCLT010000006.1"/>
</dbReference>
<comment type="caution">
    <text evidence="2">The sequence shown here is derived from an EMBL/GenBank/DDBJ whole genome shotgun (WGS) entry which is preliminary data.</text>
</comment>